<name>A0A1E7U9Y4_9BURK</name>
<feature type="chain" id="PRO_5014269114" evidence="2">
    <location>
        <begin position="20"/>
        <end position="112"/>
    </location>
</feature>
<feature type="compositionally biased region" description="Basic and acidic residues" evidence="1">
    <location>
        <begin position="39"/>
        <end position="48"/>
    </location>
</feature>
<feature type="signal peptide" evidence="2">
    <location>
        <begin position="1"/>
        <end position="19"/>
    </location>
</feature>
<dbReference type="STRING" id="436515.GCA_001752345_03050"/>
<dbReference type="Proteomes" id="UP000217154">
    <property type="component" value="Chromosome"/>
</dbReference>
<accession>A0A1E7U9Y4</accession>
<reference evidence="4" key="2">
    <citation type="submission" date="2023-07" db="EMBL/GenBank/DDBJ databases">
        <title>Sorghum-associated microbial communities from plants grown in Nebraska, USA.</title>
        <authorList>
            <person name="Schachtman D."/>
        </authorList>
    </citation>
    <scope>NUCLEOTIDE SEQUENCE</scope>
    <source>
        <strain evidence="4">DS2795</strain>
    </source>
</reference>
<feature type="compositionally biased region" description="Basic and acidic residues" evidence="1">
    <location>
        <begin position="78"/>
        <end position="96"/>
    </location>
</feature>
<evidence type="ECO:0000256" key="1">
    <source>
        <dbReference type="SAM" id="MobiDB-lite"/>
    </source>
</evidence>
<dbReference type="Proteomes" id="UP001244295">
    <property type="component" value="Unassembled WGS sequence"/>
</dbReference>
<dbReference type="OrthoDB" id="8912170at2"/>
<evidence type="ECO:0000313" key="5">
    <source>
        <dbReference type="Proteomes" id="UP000217154"/>
    </source>
</evidence>
<dbReference type="AlphaFoldDB" id="A0A1E7U9Y4"/>
<dbReference type="EMBL" id="JAUSRR010000004">
    <property type="protein sequence ID" value="MDP9923949.1"/>
    <property type="molecule type" value="Genomic_DNA"/>
</dbReference>
<sequence length="112" mass="11332">MSKLLAVMIAGLFAAGAYAQNPAGTTPEQGNATNSKPQARAEAKKEAKPAGQVAPAAGDIAKTPEGGAFGADKAGVAGEKRAKTRDDRRRNKDGSVKRKATQGGTPDMPGAK</sequence>
<evidence type="ECO:0000256" key="2">
    <source>
        <dbReference type="SAM" id="SignalP"/>
    </source>
</evidence>
<proteinExistence type="predicted"/>
<protein>
    <submittedName>
        <fullName evidence="3">Cell envelope biogenesis protein TolA</fullName>
    </submittedName>
</protein>
<organism evidence="3 5">
    <name type="scientific">Variovorax boronicumulans</name>
    <dbReference type="NCBI Taxonomy" id="436515"/>
    <lineage>
        <taxon>Bacteria</taxon>
        <taxon>Pseudomonadati</taxon>
        <taxon>Pseudomonadota</taxon>
        <taxon>Betaproteobacteria</taxon>
        <taxon>Burkholderiales</taxon>
        <taxon>Comamonadaceae</taxon>
        <taxon>Variovorax</taxon>
    </lineage>
</organism>
<dbReference type="KEGG" id="vbo:CKY39_16600"/>
<gene>
    <name evidence="3" type="ORF">CKY39_16600</name>
    <name evidence="4" type="ORF">J2W25_002972</name>
</gene>
<dbReference type="RefSeq" id="WP_062471494.1">
    <property type="nucleotide sequence ID" value="NZ_BKDH01000001.1"/>
</dbReference>
<evidence type="ECO:0000313" key="3">
    <source>
        <dbReference type="EMBL" id="ATA54643.1"/>
    </source>
</evidence>
<evidence type="ECO:0000313" key="4">
    <source>
        <dbReference type="EMBL" id="MDP9923949.1"/>
    </source>
</evidence>
<reference evidence="3 5" key="1">
    <citation type="submission" date="2017-09" db="EMBL/GenBank/DDBJ databases">
        <title>The diverse metabolic capabilities of V. boronicumulans make it an excellent choice for continued studies on novel biodegradation.</title>
        <authorList>
            <person name="Sun S."/>
        </authorList>
    </citation>
    <scope>NUCLEOTIDE SEQUENCE [LARGE SCALE GENOMIC DNA]</scope>
    <source>
        <strain evidence="3 5">J1</strain>
    </source>
</reference>
<keyword evidence="2" id="KW-0732">Signal</keyword>
<dbReference type="EMBL" id="CP023284">
    <property type="protein sequence ID" value="ATA54643.1"/>
    <property type="molecule type" value="Genomic_DNA"/>
</dbReference>
<feature type="compositionally biased region" description="Polar residues" evidence="1">
    <location>
        <begin position="22"/>
        <end position="35"/>
    </location>
</feature>
<dbReference type="GeneID" id="82268517"/>
<feature type="region of interest" description="Disordered" evidence="1">
    <location>
        <begin position="20"/>
        <end position="112"/>
    </location>
</feature>